<feature type="non-terminal residue" evidence="2">
    <location>
        <position position="146"/>
    </location>
</feature>
<dbReference type="AlphaFoldDB" id="A0A383A368"/>
<accession>A0A383A368</accession>
<dbReference type="GO" id="GO:0005829">
    <property type="term" value="C:cytosol"/>
    <property type="evidence" value="ECO:0007669"/>
    <property type="project" value="TreeGrafter"/>
</dbReference>
<dbReference type="GO" id="GO:0006097">
    <property type="term" value="P:glyoxylate cycle"/>
    <property type="evidence" value="ECO:0007669"/>
    <property type="project" value="InterPro"/>
</dbReference>
<protein>
    <recommendedName>
        <fullName evidence="1">Malate synthase N-terminal domain-containing protein</fullName>
    </recommendedName>
</protein>
<evidence type="ECO:0000259" key="1">
    <source>
        <dbReference type="Pfam" id="PF20656"/>
    </source>
</evidence>
<name>A0A383A368_9ZZZZ</name>
<gene>
    <name evidence="2" type="ORF">METZ01_LOCUS454925</name>
</gene>
<dbReference type="GO" id="GO:0009436">
    <property type="term" value="P:glyoxylate catabolic process"/>
    <property type="evidence" value="ECO:0007669"/>
    <property type="project" value="TreeGrafter"/>
</dbReference>
<dbReference type="InterPro" id="IPR011076">
    <property type="entry name" value="Malate_synth_sf"/>
</dbReference>
<dbReference type="InterPro" id="IPR048356">
    <property type="entry name" value="MS_N"/>
</dbReference>
<organism evidence="2">
    <name type="scientific">marine metagenome</name>
    <dbReference type="NCBI Taxonomy" id="408172"/>
    <lineage>
        <taxon>unclassified sequences</taxon>
        <taxon>metagenomes</taxon>
        <taxon>ecological metagenomes</taxon>
    </lineage>
</organism>
<dbReference type="PANTHER" id="PTHR42739:SF1">
    <property type="entry name" value="MALATE SYNTHASE G"/>
    <property type="match status" value="1"/>
</dbReference>
<dbReference type="EMBL" id="UINC01188716">
    <property type="protein sequence ID" value="SVE02071.1"/>
    <property type="molecule type" value="Genomic_DNA"/>
</dbReference>
<feature type="domain" description="Malate synthase N-terminal" evidence="1">
    <location>
        <begin position="8"/>
        <end position="66"/>
    </location>
</feature>
<proteinExistence type="predicted"/>
<evidence type="ECO:0000313" key="2">
    <source>
        <dbReference type="EMBL" id="SVE02071.1"/>
    </source>
</evidence>
<dbReference type="PANTHER" id="PTHR42739">
    <property type="entry name" value="MALATE SYNTHASE G"/>
    <property type="match status" value="1"/>
</dbReference>
<dbReference type="Pfam" id="PF20656">
    <property type="entry name" value="MS_N"/>
    <property type="match status" value="1"/>
</dbReference>
<dbReference type="InterPro" id="IPR046363">
    <property type="entry name" value="MS_N_TIM-barrel_dom"/>
</dbReference>
<dbReference type="SUPFAM" id="SSF51645">
    <property type="entry name" value="Malate synthase G"/>
    <property type="match status" value="1"/>
</dbReference>
<reference evidence="2" key="1">
    <citation type="submission" date="2018-05" db="EMBL/GenBank/DDBJ databases">
        <authorList>
            <person name="Lanie J.A."/>
            <person name="Ng W.-L."/>
            <person name="Kazmierczak K.M."/>
            <person name="Andrzejewski T.M."/>
            <person name="Davidsen T.M."/>
            <person name="Wayne K.J."/>
            <person name="Tettelin H."/>
            <person name="Glass J.I."/>
            <person name="Rusch D."/>
            <person name="Podicherti R."/>
            <person name="Tsui H.-C.T."/>
            <person name="Winkler M.E."/>
        </authorList>
    </citation>
    <scope>NUCLEOTIDE SEQUENCE</scope>
</reference>
<dbReference type="GO" id="GO:0004474">
    <property type="term" value="F:malate synthase activity"/>
    <property type="evidence" value="ECO:0007669"/>
    <property type="project" value="InterPro"/>
</dbReference>
<dbReference type="InterPro" id="IPR006253">
    <property type="entry name" value="Malate_synthG"/>
</dbReference>
<dbReference type="GO" id="GO:0000287">
    <property type="term" value="F:magnesium ion binding"/>
    <property type="evidence" value="ECO:0007669"/>
    <property type="project" value="TreeGrafter"/>
</dbReference>
<sequence>MLQISDDLKNFLSNEVLDGLDMSSEYFWSSFEAILNEFGPRNKELLEKREIIQSQIDKWHIERRGTIHNHIEYKDFLKEIGYLVEDKGDFHISTINVDSEIKTIAGPQLVVPVMNARFALNAANARWGSLYDALYGTDIISEDDGA</sequence>
<dbReference type="Gene3D" id="3.20.20.360">
    <property type="entry name" value="Malate synthase, domain 3"/>
    <property type="match status" value="1"/>
</dbReference>